<gene>
    <name evidence="8" type="ORF">SPIL2461_LOCUS14</name>
</gene>
<dbReference type="InterPro" id="IPR036942">
    <property type="entry name" value="Beta-barrel_TonB_sf"/>
</dbReference>
<evidence type="ECO:0000256" key="4">
    <source>
        <dbReference type="SAM" id="MobiDB-lite"/>
    </source>
</evidence>
<dbReference type="InterPro" id="IPR037066">
    <property type="entry name" value="Plug_dom_sf"/>
</dbReference>
<accession>A0A812IR21</accession>
<feature type="compositionally biased region" description="Gly residues" evidence="4">
    <location>
        <begin position="52"/>
        <end position="68"/>
    </location>
</feature>
<feature type="domain" description="TonB-dependent receptor-like beta-barrel" evidence="6">
    <location>
        <begin position="1673"/>
        <end position="2116"/>
    </location>
</feature>
<evidence type="ECO:0000256" key="3">
    <source>
        <dbReference type="ARBA" id="ARBA00023237"/>
    </source>
</evidence>
<dbReference type="Pfam" id="PF07715">
    <property type="entry name" value="Plug"/>
    <property type="match status" value="1"/>
</dbReference>
<protein>
    <recommendedName>
        <fullName evidence="10">TonB-dependent receptor plug domain-containing protein</fullName>
    </recommendedName>
</protein>
<evidence type="ECO:0000256" key="2">
    <source>
        <dbReference type="ARBA" id="ARBA00023136"/>
    </source>
</evidence>
<evidence type="ECO:0008006" key="10">
    <source>
        <dbReference type="Google" id="ProtNLM"/>
    </source>
</evidence>
<keyword evidence="3" id="KW-0998">Cell outer membrane</keyword>
<evidence type="ECO:0000259" key="7">
    <source>
        <dbReference type="Pfam" id="PF07715"/>
    </source>
</evidence>
<feature type="region of interest" description="Disordered" evidence="4">
    <location>
        <begin position="50"/>
        <end position="70"/>
    </location>
</feature>
<name>A0A812IR21_SYMPI</name>
<evidence type="ECO:0000256" key="5">
    <source>
        <dbReference type="SAM" id="SignalP"/>
    </source>
</evidence>
<dbReference type="SUPFAM" id="SSF56935">
    <property type="entry name" value="Porins"/>
    <property type="match status" value="1"/>
</dbReference>
<dbReference type="Pfam" id="PF00593">
    <property type="entry name" value="TonB_dep_Rec_b-barrel"/>
    <property type="match status" value="1"/>
</dbReference>
<dbReference type="Gene3D" id="2.170.130.10">
    <property type="entry name" value="TonB-dependent receptor, plug domain"/>
    <property type="match status" value="1"/>
</dbReference>
<dbReference type="SMART" id="SM00710">
    <property type="entry name" value="PbH1"/>
    <property type="match status" value="6"/>
</dbReference>
<dbReference type="PANTHER" id="PTHR41339">
    <property type="entry name" value="LIPL48"/>
    <property type="match status" value="1"/>
</dbReference>
<reference evidence="8" key="1">
    <citation type="submission" date="2021-02" db="EMBL/GenBank/DDBJ databases">
        <authorList>
            <person name="Dougan E. K."/>
            <person name="Rhodes N."/>
            <person name="Thang M."/>
            <person name="Chan C."/>
        </authorList>
    </citation>
    <scope>NUCLEOTIDE SEQUENCE</scope>
</reference>
<evidence type="ECO:0000313" key="9">
    <source>
        <dbReference type="Proteomes" id="UP000649617"/>
    </source>
</evidence>
<dbReference type="InterPro" id="IPR006626">
    <property type="entry name" value="PbH1"/>
</dbReference>
<organism evidence="8 9">
    <name type="scientific">Symbiodinium pilosum</name>
    <name type="common">Dinoflagellate</name>
    <dbReference type="NCBI Taxonomy" id="2952"/>
    <lineage>
        <taxon>Eukaryota</taxon>
        <taxon>Sar</taxon>
        <taxon>Alveolata</taxon>
        <taxon>Dinophyceae</taxon>
        <taxon>Suessiales</taxon>
        <taxon>Symbiodiniaceae</taxon>
        <taxon>Symbiodinium</taxon>
    </lineage>
</organism>
<evidence type="ECO:0000256" key="1">
    <source>
        <dbReference type="ARBA" id="ARBA00004442"/>
    </source>
</evidence>
<feature type="chain" id="PRO_5032845907" description="TonB-dependent receptor plug domain-containing protein" evidence="5">
    <location>
        <begin position="28"/>
        <end position="2147"/>
    </location>
</feature>
<comment type="subcellular location">
    <subcellularLocation>
        <location evidence="1">Cell outer membrane</location>
    </subcellularLocation>
</comment>
<keyword evidence="9" id="KW-1185">Reference proteome</keyword>
<comment type="caution">
    <text evidence="8">The sequence shown here is derived from an EMBL/GenBank/DDBJ whole genome shotgun (WGS) entry which is preliminary data.</text>
</comment>
<dbReference type="EMBL" id="CAJNIZ010000001">
    <property type="protein sequence ID" value="CAE7148639.1"/>
    <property type="molecule type" value="Genomic_DNA"/>
</dbReference>
<keyword evidence="2" id="KW-0472">Membrane</keyword>
<dbReference type="Gene3D" id="2.40.170.20">
    <property type="entry name" value="TonB-dependent receptor, beta-barrel domain"/>
    <property type="match status" value="1"/>
</dbReference>
<evidence type="ECO:0000259" key="6">
    <source>
        <dbReference type="Pfam" id="PF00593"/>
    </source>
</evidence>
<keyword evidence="5" id="KW-0732">Signal</keyword>
<dbReference type="InterPro" id="IPR012910">
    <property type="entry name" value="Plug_dom"/>
</dbReference>
<feature type="domain" description="TonB-dependent receptor plug" evidence="7">
    <location>
        <begin position="1319"/>
        <end position="1420"/>
    </location>
</feature>
<dbReference type="OrthoDB" id="428748at2759"/>
<dbReference type="PANTHER" id="PTHR41339:SF1">
    <property type="entry name" value="SECRETED PROTEIN"/>
    <property type="match status" value="1"/>
</dbReference>
<proteinExistence type="predicted"/>
<sequence>MISNSLVRTLRQAVFLVLGSLVLVACGGGSDNASPGSVVVEVPVECDDCGGGDDGGGGDGGGTGGGGQTNPSTIPAALNSVITDSGTTASTSFNNLPIFTIDVTALTGGALDPTGLILGNDAIYQISGGALRVTAPSTGAACAFNLEPGAIVVGASATDFLVISQGCQIVADGTSDQPIIFTALEEVTGNVETSDRGLWGGVVINGFAPINDCPAGETGGTAGCTKEGEANSGLFGGDDPNDNSGILRYVSVRYAGSNVDPQNQLNGIAFQAVGDATVVEYVQVHNNLDDGIEFFGGTVNAKYIVLTGNDDDSLDWTDGWVGNLQYLYIEQTDGGDNAIEADNRSDEEDALPRSSPTIANMTVIGKSDERALRFRAGTAVTLYNSFVDGSERCIRVDGTSRDFLGAASDPAITIGGVSFACAQTHDGDTDGAVAAYLSSATNVSQTGEQVDPINIADTFFENTDYLGAFGSENWADGWTLEGSVSQTTQPDFGCPDGTTTSSRTIDGQRICQLSGDITSSLLLTSNNLYELVGKVTIGGDNVDSADLSIQAGTTIFGGTDVDFLVISRGSRILANGTRTAPVTFTSQSDVEGTVLATDRGLWGGVVINGNAPINECPAGIDGGSAACTKEGEANSGLFGGDVADDDSGRLNYVVVKYAGSNVDPQNQLNGIAFQGVGSATEVDFVQVHNNLDDGIEFFGGTVSARHVILTGNADDSLDWTDGWVGKIQYLIINQTDAGDSGIEADNRSDDPGVTPVSLPKIANMSINGIAASRAVRIRAGSGLELYNSTVQGNDLCFVVESAESLALLGTGIQLGGVSLDCVDPLDAAVQAEIDASENVSTDGTLVSAVDLSADDFFDNTTFVGAIENVDEDWTTGWAFGMPDASGVFGCPVGTTEIAAIDGTTTTCSLAGTYTTDLVLPRNNIYVLDGAVTIGGDNTDSAILDIQSGTEIVGDDPVDFLVISRGSQILARGTQNAPVTFTAADDILGNIANPTTTQGLWGGLVINGNAPINDCPAGIDGGTAGCTKEGEANSGTFGGDDPLDNSGVLNYVVVKFAGSNVDPQNQLNGIAFQGVGSGTEVDYIQVFNNLDDGIEFFGGTVNASHVVLIGNADDSLDWTDGWVGSLQYLHIEQTAGGDNSIEADNREDDELATPISEPTIANMTIIGDDTQRAIRLRLGTGLQLYNSQVTGSDRCFEVSGTSLNYLGSRITLNGVSLGCPTIVDGGDASVQAFLDGSANVTQDGTAPTPVTLPAGLDPAGDSIVGSDISEWGQGWTVGVPALSGVIALANSAAAEESIGIAPPGVMEEVIVLGKFIPDEKRTTSEISNVLDEEALGLLADNSVGEALSRVTGLSLVGGKYVYVRGLGERYSSTLLDGSRISSPVPFQKTVPLDIVPKSIVRNLLVQKTYSAQYPGDFSGGVVDIRTRTTPEENFLDLSFSIGGNSETTGGDGLKYSGGSSDNWGMDDGTRHIPENIALLSSDNFEDIGFPEDRALGASFFNNWDIREFEIKPDFSGDAEMGYRYDLANGMSIGLLAAGKYDNQYRQTDVEFARYNFTGAAVNQLLDYERETTRQTVTMSGFLNVGFELNNDNAISVTHVLLRQTDDEVQQERGVSSEFGFSFTPVENILLQWTENEIRSTSIKGEHYFNIGEAVNGALLNWRYVDGSGLRESPDTRSYTYFEENGLQNVSDSFTQLDAKNIFIAPERQYQKLKDDIEEYGFDLELPFLFGNVDFVVRTGYSDYERSRISEDRLFRFDLTNTAPDFVRLQTPNQLFGLDNWGSGYLDVDDFSGRAADSSGIFPFAESSEETTGYYLAFDAQVTDRIRLQAGVRKEDTTLEADASGGNTLPGTLNQVSNDYDDTLPSGSVTFEFVNDMQLRLAYSETVNRPSLLEITGSTFRNPEDGQLYRGNVFLEPAQLNNYDLRWEWYFGEADSVSVGVFMKEFDEPIELGRIEAENEIYTWYNAEEADLEGVELEFRKDLFFDRWFDWGPDWDLFTLTANVSFIDSEVTLFGPGETAADVPLTGGRGLDSVFENKRQLTGQSDLLGNLMISYSNYETGIEGSLAYNYTGERIALVGAVNAPDVIEEAFGKLDFLLKYNFVMWQTDLELEFKLQNLLDADVEWTQGGRVYEKYRPGVNYSLGIKMSL</sequence>
<feature type="signal peptide" evidence="5">
    <location>
        <begin position="1"/>
        <end position="27"/>
    </location>
</feature>
<dbReference type="Proteomes" id="UP000649617">
    <property type="component" value="Unassembled WGS sequence"/>
</dbReference>
<dbReference type="InterPro" id="IPR000531">
    <property type="entry name" value="Beta-barrel_TonB"/>
</dbReference>
<evidence type="ECO:0000313" key="8">
    <source>
        <dbReference type="EMBL" id="CAE7148639.1"/>
    </source>
</evidence>